<comment type="caution">
    <text evidence="2">The sequence shown here is derived from an EMBL/GenBank/DDBJ whole genome shotgun (WGS) entry which is preliminary data.</text>
</comment>
<dbReference type="STRING" id="1182542.W9YXB7"/>
<dbReference type="AlphaFoldDB" id="W9YXB7"/>
<evidence type="ECO:0000313" key="2">
    <source>
        <dbReference type="EMBL" id="EXJ86929.1"/>
    </source>
</evidence>
<dbReference type="PANTHER" id="PTHR34861">
    <property type="match status" value="1"/>
</dbReference>
<dbReference type="eggNOG" id="ENOG502QTM1">
    <property type="taxonomic scope" value="Eukaryota"/>
</dbReference>
<dbReference type="Pfam" id="PF04199">
    <property type="entry name" value="Cyclase"/>
    <property type="match status" value="1"/>
</dbReference>
<dbReference type="InterPro" id="IPR037175">
    <property type="entry name" value="KFase_sf"/>
</dbReference>
<protein>
    <recommendedName>
        <fullName evidence="4">Cyclase</fullName>
    </recommendedName>
</protein>
<keyword evidence="3" id="KW-1185">Reference proteome</keyword>
<dbReference type="RefSeq" id="XP_007732208.1">
    <property type="nucleotide sequence ID" value="XM_007734018.1"/>
</dbReference>
<comment type="similarity">
    <text evidence="1">Belongs to the Cyclase 1 superfamily.</text>
</comment>
<evidence type="ECO:0000313" key="3">
    <source>
        <dbReference type="Proteomes" id="UP000019478"/>
    </source>
</evidence>
<sequence length="358" mass="40460">MATWDPDSDCLPKLNELPKIPGAPEHAAWFWGPNDEVKSRAFTFIMQLSESFSSHRNPVRPQRSEIPCTNDLAPQLGRLNLLTPRRVTEAAKLIQTGERAGLNLPAEWPEPPFFGRQAFKHTVVKVRPHAFDDLYELNTQSGSQWDGFRHTTVKQIEDKSGKIGTSAWAHRGIVGRGVLIDFYDHCGKSYDPFTPRKITANEIKACAKAQGVEFHYGDIFIVRTGFSDAYRKLDERQREKLGTKAYLDLQFAGLSRAHETVELLHDNYFSAVASDAPAFETWPMDEPEHLHHWLLPLWGCPIGELWDLEELAALCKKHQRYTFFLSSSPANVKGKSSRVIARLSPGVVRRNIVANDGT</sequence>
<dbReference type="Proteomes" id="UP000019478">
    <property type="component" value="Unassembled WGS sequence"/>
</dbReference>
<evidence type="ECO:0000256" key="1">
    <source>
        <dbReference type="ARBA" id="ARBA00007865"/>
    </source>
</evidence>
<dbReference type="PANTHER" id="PTHR34861:SF10">
    <property type="entry name" value="CYCLASE"/>
    <property type="match status" value="1"/>
</dbReference>
<dbReference type="Gene3D" id="3.50.30.50">
    <property type="entry name" value="Putative cyclase"/>
    <property type="match status" value="1"/>
</dbReference>
<dbReference type="GeneID" id="19168008"/>
<dbReference type="InterPro" id="IPR007325">
    <property type="entry name" value="KFase/CYL"/>
</dbReference>
<dbReference type="EMBL" id="AMGY01000003">
    <property type="protein sequence ID" value="EXJ86929.1"/>
    <property type="molecule type" value="Genomic_DNA"/>
</dbReference>
<accession>W9YXB7</accession>
<gene>
    <name evidence="2" type="ORF">A1O3_03883</name>
</gene>
<dbReference type="OrthoDB" id="5396at2759"/>
<reference evidence="2 3" key="1">
    <citation type="submission" date="2013-03" db="EMBL/GenBank/DDBJ databases">
        <title>The Genome Sequence of Capronia epimyces CBS 606.96.</title>
        <authorList>
            <consortium name="The Broad Institute Genomics Platform"/>
            <person name="Cuomo C."/>
            <person name="de Hoog S."/>
            <person name="Gorbushina A."/>
            <person name="Walker B."/>
            <person name="Young S.K."/>
            <person name="Zeng Q."/>
            <person name="Gargeya S."/>
            <person name="Fitzgerald M."/>
            <person name="Haas B."/>
            <person name="Abouelleil A."/>
            <person name="Allen A.W."/>
            <person name="Alvarado L."/>
            <person name="Arachchi H.M."/>
            <person name="Berlin A.M."/>
            <person name="Chapman S.B."/>
            <person name="Gainer-Dewar J."/>
            <person name="Goldberg J."/>
            <person name="Griggs A."/>
            <person name="Gujja S."/>
            <person name="Hansen M."/>
            <person name="Howarth C."/>
            <person name="Imamovic A."/>
            <person name="Ireland A."/>
            <person name="Larimer J."/>
            <person name="McCowan C."/>
            <person name="Murphy C."/>
            <person name="Pearson M."/>
            <person name="Poon T.W."/>
            <person name="Priest M."/>
            <person name="Roberts A."/>
            <person name="Saif S."/>
            <person name="Shea T."/>
            <person name="Sisk P."/>
            <person name="Sykes S."/>
            <person name="Wortman J."/>
            <person name="Nusbaum C."/>
            <person name="Birren B."/>
        </authorList>
    </citation>
    <scope>NUCLEOTIDE SEQUENCE [LARGE SCALE GENOMIC DNA]</scope>
    <source>
        <strain evidence="2 3">CBS 606.96</strain>
    </source>
</reference>
<dbReference type="GO" id="GO:0004061">
    <property type="term" value="F:arylformamidase activity"/>
    <property type="evidence" value="ECO:0007669"/>
    <property type="project" value="InterPro"/>
</dbReference>
<dbReference type="GO" id="GO:0019441">
    <property type="term" value="P:L-tryptophan catabolic process to kynurenine"/>
    <property type="evidence" value="ECO:0007669"/>
    <property type="project" value="InterPro"/>
</dbReference>
<name>W9YXB7_9EURO</name>
<dbReference type="HOGENOM" id="CLU_030671_1_0_1"/>
<dbReference type="SUPFAM" id="SSF102198">
    <property type="entry name" value="Putative cyclase"/>
    <property type="match status" value="1"/>
</dbReference>
<proteinExistence type="inferred from homology"/>
<evidence type="ECO:0008006" key="4">
    <source>
        <dbReference type="Google" id="ProtNLM"/>
    </source>
</evidence>
<organism evidence="2 3">
    <name type="scientific">Capronia epimyces CBS 606.96</name>
    <dbReference type="NCBI Taxonomy" id="1182542"/>
    <lineage>
        <taxon>Eukaryota</taxon>
        <taxon>Fungi</taxon>
        <taxon>Dikarya</taxon>
        <taxon>Ascomycota</taxon>
        <taxon>Pezizomycotina</taxon>
        <taxon>Eurotiomycetes</taxon>
        <taxon>Chaetothyriomycetidae</taxon>
        <taxon>Chaetothyriales</taxon>
        <taxon>Herpotrichiellaceae</taxon>
        <taxon>Capronia</taxon>
    </lineage>
</organism>